<dbReference type="EMBL" id="AP011947">
    <property type="protein sequence ID" value="BAM39836.1"/>
    <property type="molecule type" value="Genomic_DNA"/>
</dbReference>
<reference evidence="1 2" key="1">
    <citation type="journal article" date="2012" name="MBio">
        <title>Comparative genome analysis of three eukaryotic parasites with differing abilities to transform leukocytes reveals key mediators of Theileria-induced leukocyte transformation.</title>
        <authorList>
            <person name="Hayashida K."/>
            <person name="Hara Y."/>
            <person name="Abe T."/>
            <person name="Yamasaki C."/>
            <person name="Toyoda A."/>
            <person name="Kosuge T."/>
            <person name="Suzuki Y."/>
            <person name="Sato Y."/>
            <person name="Kawashima S."/>
            <person name="Katayama T."/>
            <person name="Wakaguri H."/>
            <person name="Inoue N."/>
            <person name="Homma K."/>
            <person name="Tada-Umezaki M."/>
            <person name="Yagi Y."/>
            <person name="Fujii Y."/>
            <person name="Habara T."/>
            <person name="Kanehisa M."/>
            <person name="Watanabe H."/>
            <person name="Ito K."/>
            <person name="Gojobori T."/>
            <person name="Sugawara H."/>
            <person name="Imanishi T."/>
            <person name="Weir W."/>
            <person name="Gardner M."/>
            <person name="Pain A."/>
            <person name="Shiels B."/>
            <person name="Hattori M."/>
            <person name="Nene V."/>
            <person name="Sugimoto C."/>
        </authorList>
    </citation>
    <scope>NUCLEOTIDE SEQUENCE [LARGE SCALE GENOMIC DNA]</scope>
    <source>
        <strain evidence="1 2">Shintoku</strain>
    </source>
</reference>
<keyword evidence="2" id="KW-1185">Reference proteome</keyword>
<dbReference type="AlphaFoldDB" id="J4C352"/>
<proteinExistence type="predicted"/>
<name>J4C352_THEOR</name>
<dbReference type="VEuPathDB" id="PiroplasmaDB:TOT_020000107"/>
<organism evidence="1 2">
    <name type="scientific">Theileria orientalis strain Shintoku</name>
    <dbReference type="NCBI Taxonomy" id="869250"/>
    <lineage>
        <taxon>Eukaryota</taxon>
        <taxon>Sar</taxon>
        <taxon>Alveolata</taxon>
        <taxon>Apicomplexa</taxon>
        <taxon>Aconoidasida</taxon>
        <taxon>Piroplasmida</taxon>
        <taxon>Theileriidae</taxon>
        <taxon>Theileria</taxon>
    </lineage>
</organism>
<gene>
    <name evidence="1" type="ORF">TOT_020000107</name>
</gene>
<evidence type="ECO:0000313" key="2">
    <source>
        <dbReference type="Proteomes" id="UP000003786"/>
    </source>
</evidence>
<dbReference type="RefSeq" id="XP_009690137.1">
    <property type="nucleotide sequence ID" value="XM_009691842.1"/>
</dbReference>
<dbReference type="GeneID" id="20714289"/>
<dbReference type="Proteomes" id="UP000003786">
    <property type="component" value="Chromosome 2"/>
</dbReference>
<dbReference type="KEGG" id="tot:TOT_020000107"/>
<protein>
    <submittedName>
        <fullName evidence="1">Uncharacterized protein</fullName>
    </submittedName>
</protein>
<accession>J4C352</accession>
<evidence type="ECO:0000313" key="1">
    <source>
        <dbReference type="EMBL" id="BAM39836.1"/>
    </source>
</evidence>
<sequence>MCRKESRASEPEKIAVYCVLDPFLFSNGIRKSRPSSQNHPDLLSIPESTNGPSTLLSLLTILTITE</sequence>